<evidence type="ECO:0000313" key="2">
    <source>
        <dbReference type="Proteomes" id="UP000320876"/>
    </source>
</evidence>
<keyword evidence="2" id="KW-1185">Reference proteome</keyword>
<dbReference type="GO" id="GO:0003824">
    <property type="term" value="F:catalytic activity"/>
    <property type="evidence" value="ECO:0007669"/>
    <property type="project" value="InterPro"/>
</dbReference>
<protein>
    <recommendedName>
        <fullName evidence="3">Cytidine deaminase</fullName>
    </recommendedName>
</protein>
<dbReference type="Proteomes" id="UP000320876">
    <property type="component" value="Unassembled WGS sequence"/>
</dbReference>
<gene>
    <name evidence="1" type="ORF">FB471_6285</name>
</gene>
<dbReference type="SUPFAM" id="SSF53927">
    <property type="entry name" value="Cytidine deaminase-like"/>
    <property type="match status" value="1"/>
</dbReference>
<accession>A0A542CTH8</accession>
<dbReference type="RefSeq" id="WP_142003394.1">
    <property type="nucleotide sequence ID" value="NZ_VFML01000002.1"/>
</dbReference>
<evidence type="ECO:0008006" key="3">
    <source>
        <dbReference type="Google" id="ProtNLM"/>
    </source>
</evidence>
<organism evidence="1 2">
    <name type="scientific">Amycolatopsis cihanbeyliensis</name>
    <dbReference type="NCBI Taxonomy" id="1128664"/>
    <lineage>
        <taxon>Bacteria</taxon>
        <taxon>Bacillati</taxon>
        <taxon>Actinomycetota</taxon>
        <taxon>Actinomycetes</taxon>
        <taxon>Pseudonocardiales</taxon>
        <taxon>Pseudonocardiaceae</taxon>
        <taxon>Amycolatopsis</taxon>
    </lineage>
</organism>
<sequence length="126" mass="13302">MPDSASERARLEQDAELDPEDDKLVILARSARARNQAAEGAAVRDTDGRTYAATTVRLPSFALTALQAAVAAAVSSGAENLEAAAIVTDEPLFDQASVHAVRDLAEKAPIYRADPSGAVREVLRQS</sequence>
<proteinExistence type="predicted"/>
<comment type="caution">
    <text evidence="1">The sequence shown here is derived from an EMBL/GenBank/DDBJ whole genome shotgun (WGS) entry which is preliminary data.</text>
</comment>
<dbReference type="AlphaFoldDB" id="A0A542CTH8"/>
<dbReference type="EMBL" id="VFML01000002">
    <property type="protein sequence ID" value="TQI94129.1"/>
    <property type="molecule type" value="Genomic_DNA"/>
</dbReference>
<dbReference type="Gene3D" id="3.40.140.10">
    <property type="entry name" value="Cytidine Deaminase, domain 2"/>
    <property type="match status" value="1"/>
</dbReference>
<dbReference type="InterPro" id="IPR016193">
    <property type="entry name" value="Cytidine_deaminase-like"/>
</dbReference>
<name>A0A542CTH8_AMYCI</name>
<dbReference type="OrthoDB" id="3392994at2"/>
<evidence type="ECO:0000313" key="1">
    <source>
        <dbReference type="EMBL" id="TQI94129.1"/>
    </source>
</evidence>
<reference evidence="1 2" key="1">
    <citation type="submission" date="2019-06" db="EMBL/GenBank/DDBJ databases">
        <title>Sequencing the genomes of 1000 actinobacteria strains.</title>
        <authorList>
            <person name="Klenk H.-P."/>
        </authorList>
    </citation>
    <scope>NUCLEOTIDE SEQUENCE [LARGE SCALE GENOMIC DNA]</scope>
    <source>
        <strain evidence="1 2">DSM 45679</strain>
    </source>
</reference>